<evidence type="ECO:0000313" key="1">
    <source>
        <dbReference type="EMBL" id="TNN61945.1"/>
    </source>
</evidence>
<accession>A0A4Z2H9L1</accession>
<dbReference type="Proteomes" id="UP000314294">
    <property type="component" value="Unassembled WGS sequence"/>
</dbReference>
<evidence type="ECO:0000313" key="2">
    <source>
        <dbReference type="Proteomes" id="UP000314294"/>
    </source>
</evidence>
<sequence>MALSWESWDVGALSPGAAFDPFPLFPLPPPLLPPLPPPLEPLGEPPPEEALPLPWPSLLDERFRGCLPRVSGGGGLRGAWLEPFPFPLPVIFALPSPDLAPANPDSPGGFWPEGAVTVLWLPLGPEGPSLEPAVREVLVFAPNAAQPVRPLPEELELLLALMTQMQGMASVEVSGPSLFSDSFLIFSELDLLLLLLLLLLLEDEELDEDFESCLLKLSFDTGALGTSIS</sequence>
<protein>
    <submittedName>
        <fullName evidence="1">Uncharacterized protein</fullName>
    </submittedName>
</protein>
<name>A0A4Z2H9L1_9TELE</name>
<proteinExistence type="predicted"/>
<gene>
    <name evidence="1" type="ORF">EYF80_027872</name>
</gene>
<comment type="caution">
    <text evidence="1">The sequence shown here is derived from an EMBL/GenBank/DDBJ whole genome shotgun (WGS) entry which is preliminary data.</text>
</comment>
<dbReference type="AlphaFoldDB" id="A0A4Z2H9L1"/>
<keyword evidence="2" id="KW-1185">Reference proteome</keyword>
<dbReference type="EMBL" id="SRLO01000305">
    <property type="protein sequence ID" value="TNN61945.1"/>
    <property type="molecule type" value="Genomic_DNA"/>
</dbReference>
<reference evidence="1 2" key="1">
    <citation type="submission" date="2019-03" db="EMBL/GenBank/DDBJ databases">
        <title>First draft genome of Liparis tanakae, snailfish: a comprehensive survey of snailfish specific genes.</title>
        <authorList>
            <person name="Kim W."/>
            <person name="Song I."/>
            <person name="Jeong J.-H."/>
            <person name="Kim D."/>
            <person name="Kim S."/>
            <person name="Ryu S."/>
            <person name="Song J.Y."/>
            <person name="Lee S.K."/>
        </authorList>
    </citation>
    <scope>NUCLEOTIDE SEQUENCE [LARGE SCALE GENOMIC DNA]</scope>
    <source>
        <tissue evidence="1">Muscle</tissue>
    </source>
</reference>
<organism evidence="1 2">
    <name type="scientific">Liparis tanakae</name>
    <name type="common">Tanaka's snailfish</name>
    <dbReference type="NCBI Taxonomy" id="230148"/>
    <lineage>
        <taxon>Eukaryota</taxon>
        <taxon>Metazoa</taxon>
        <taxon>Chordata</taxon>
        <taxon>Craniata</taxon>
        <taxon>Vertebrata</taxon>
        <taxon>Euteleostomi</taxon>
        <taxon>Actinopterygii</taxon>
        <taxon>Neopterygii</taxon>
        <taxon>Teleostei</taxon>
        <taxon>Neoteleostei</taxon>
        <taxon>Acanthomorphata</taxon>
        <taxon>Eupercaria</taxon>
        <taxon>Perciformes</taxon>
        <taxon>Cottioidei</taxon>
        <taxon>Cottales</taxon>
        <taxon>Liparidae</taxon>
        <taxon>Liparis</taxon>
    </lineage>
</organism>